<dbReference type="Proteomes" id="UP000064243">
    <property type="component" value="Unassembled WGS sequence"/>
</dbReference>
<feature type="compositionally biased region" description="Basic and acidic residues" evidence="1">
    <location>
        <begin position="44"/>
        <end position="54"/>
    </location>
</feature>
<sequence>MRRIIVLIIMLIVPLQFAWSAVAGLHGHVGEDVAVLGFHTHDDDHHDHHDHASPDHSAAGNTDKGHSEDGHHGSHYHPVFSSILMESGLTLDFALRSGPISQSPAAFLSHTPPLLDRPPLAHA</sequence>
<keyword evidence="3" id="KW-1185">Reference proteome</keyword>
<organism evidence="2 3">
    <name type="scientific">Thiobacillus denitrificans</name>
    <dbReference type="NCBI Taxonomy" id="36861"/>
    <lineage>
        <taxon>Bacteria</taxon>
        <taxon>Pseudomonadati</taxon>
        <taxon>Pseudomonadota</taxon>
        <taxon>Betaproteobacteria</taxon>
        <taxon>Nitrosomonadales</taxon>
        <taxon>Thiobacillaceae</taxon>
        <taxon>Thiobacillus</taxon>
    </lineage>
</organism>
<accession>A0A106BNS4</accession>
<name>A0A106BNS4_THIDE</name>
<gene>
    <name evidence="2" type="ORF">ABW22_10310</name>
</gene>
<comment type="caution">
    <text evidence="2">The sequence shown here is derived from an EMBL/GenBank/DDBJ whole genome shotgun (WGS) entry which is preliminary data.</text>
</comment>
<proteinExistence type="predicted"/>
<evidence type="ECO:0000256" key="1">
    <source>
        <dbReference type="SAM" id="MobiDB-lite"/>
    </source>
</evidence>
<evidence type="ECO:0000313" key="3">
    <source>
        <dbReference type="Proteomes" id="UP000064243"/>
    </source>
</evidence>
<dbReference type="AlphaFoldDB" id="A0A106BNS4"/>
<feature type="region of interest" description="Disordered" evidence="1">
    <location>
        <begin position="44"/>
        <end position="72"/>
    </location>
</feature>
<protein>
    <submittedName>
        <fullName evidence="2">Uncharacterized protein</fullName>
    </submittedName>
</protein>
<dbReference type="RefSeq" id="WP_059755896.1">
    <property type="nucleotide sequence ID" value="NZ_LDUG01000025.1"/>
</dbReference>
<feature type="compositionally biased region" description="Basic and acidic residues" evidence="1">
    <location>
        <begin position="63"/>
        <end position="72"/>
    </location>
</feature>
<dbReference type="EMBL" id="LDUG01000025">
    <property type="protein sequence ID" value="KVW95548.1"/>
    <property type="molecule type" value="Genomic_DNA"/>
</dbReference>
<dbReference type="PATRIC" id="fig|36861.3.peg.1727"/>
<reference evidence="2 3" key="1">
    <citation type="journal article" date="2015" name="Appl. Environ. Microbiol.">
        <title>Aerobic and Anaerobic Thiosulfate Oxidation by a Cold-Adapted, Subglacial Chemoautotroph.</title>
        <authorList>
            <person name="Harrold Z.R."/>
            <person name="Skidmore M.L."/>
            <person name="Hamilton T.L."/>
            <person name="Desch L."/>
            <person name="Amada K."/>
            <person name="van Gelder W."/>
            <person name="Glover K."/>
            <person name="Roden E.E."/>
            <person name="Boyd E.S."/>
        </authorList>
    </citation>
    <scope>NUCLEOTIDE SEQUENCE [LARGE SCALE GENOMIC DNA]</scope>
    <source>
        <strain evidence="2 3">RG</strain>
    </source>
</reference>
<evidence type="ECO:0000313" key="2">
    <source>
        <dbReference type="EMBL" id="KVW95548.1"/>
    </source>
</evidence>